<evidence type="ECO:0000313" key="3">
    <source>
        <dbReference type="Proteomes" id="UP000184001"/>
    </source>
</evidence>
<gene>
    <name evidence="2" type="ORF">SAMN05660830_03115</name>
</gene>
<reference evidence="2 3" key="1">
    <citation type="submission" date="2016-11" db="EMBL/GenBank/DDBJ databases">
        <authorList>
            <person name="Varghese N."/>
            <person name="Submissions S."/>
        </authorList>
    </citation>
    <scope>NUCLEOTIDE SEQUENCE [LARGE SCALE GENOMIC DNA]</scope>
    <source>
        <strain evidence="2 3">DSM 17919</strain>
    </source>
</reference>
<organism evidence="2 3">
    <name type="scientific">Halodesulfovibrio aestuarii</name>
    <dbReference type="NCBI Taxonomy" id="126333"/>
    <lineage>
        <taxon>Bacteria</taxon>
        <taxon>Pseudomonadati</taxon>
        <taxon>Thermodesulfobacteriota</taxon>
        <taxon>Desulfovibrionia</taxon>
        <taxon>Desulfovibrionales</taxon>
        <taxon>Desulfovibrionaceae</taxon>
        <taxon>Halodesulfovibrio</taxon>
    </lineage>
</organism>
<protein>
    <recommendedName>
        <fullName evidence="1">YagK/YfjJ C-terminal domain-containing protein</fullName>
    </recommendedName>
</protein>
<dbReference type="AlphaFoldDB" id="A0A8G2CC79"/>
<name>A0A8G2CC79_9BACT</name>
<evidence type="ECO:0000313" key="2">
    <source>
        <dbReference type="EMBL" id="SHJ73713.1"/>
    </source>
</evidence>
<dbReference type="Proteomes" id="UP000184001">
    <property type="component" value="Unassembled WGS sequence"/>
</dbReference>
<comment type="caution">
    <text evidence="2">The sequence shown here is derived from an EMBL/GenBank/DDBJ whole genome shotgun (WGS) entry which is preliminary data.</text>
</comment>
<dbReference type="InterPro" id="IPR057271">
    <property type="entry name" value="YagK_YfjJ_C"/>
</dbReference>
<dbReference type="RefSeq" id="WP_019999223.1">
    <property type="nucleotide sequence ID" value="NZ_CP192219.1"/>
</dbReference>
<dbReference type="EMBL" id="FQZR01000012">
    <property type="protein sequence ID" value="SHJ73713.1"/>
    <property type="molecule type" value="Genomic_DNA"/>
</dbReference>
<evidence type="ECO:0000259" key="1">
    <source>
        <dbReference type="Pfam" id="PF11726"/>
    </source>
</evidence>
<feature type="domain" description="YagK/YfjJ C-terminal" evidence="1">
    <location>
        <begin position="45"/>
        <end position="202"/>
    </location>
</feature>
<accession>A0A8G2CC79</accession>
<proteinExistence type="predicted"/>
<sequence>MKHKNVTYDSTYKDLPINTDFEKDQGCIEEILENIKGILESQFIKHNKVLVVRFDLRFPAGYSASLDNHAISTFYDTYIRNLSRNGSSPKLLWVREQSREKHQHYHCMLTVNGNRHQAPHTLLKKAEEHWNRAVKVAPSPQGLVHYCHKDRQGNSVTSYYNFRRSQDNFEDLYAKCFYRCSYLAKVNTKGYEPKGKHMFGCSQWKHMPIG</sequence>
<dbReference type="Pfam" id="PF11726">
    <property type="entry name" value="YagK_YfjJ_C"/>
    <property type="match status" value="1"/>
</dbReference>